<dbReference type="Gene3D" id="1.10.510.10">
    <property type="entry name" value="Transferase(Phosphotransferase) domain 1"/>
    <property type="match status" value="1"/>
</dbReference>
<dbReference type="Pfam" id="PF17667">
    <property type="entry name" value="Pkinase_fungal"/>
    <property type="match status" value="2"/>
</dbReference>
<name>A0A7H8QXI5_TALRU</name>
<keyword evidence="7" id="KW-1185">Reference proteome</keyword>
<evidence type="ECO:0000256" key="4">
    <source>
        <dbReference type="SAM" id="MobiDB-lite"/>
    </source>
</evidence>
<dbReference type="RefSeq" id="XP_035344339.1">
    <property type="nucleotide sequence ID" value="XM_035488446.1"/>
</dbReference>
<dbReference type="EMBL" id="CP055900">
    <property type="protein sequence ID" value="QKX58161.1"/>
    <property type="molecule type" value="Genomic_DNA"/>
</dbReference>
<dbReference type="InterPro" id="IPR011009">
    <property type="entry name" value="Kinase-like_dom_sf"/>
</dbReference>
<feature type="domain" description="Fungal-type protein kinase" evidence="5">
    <location>
        <begin position="284"/>
        <end position="401"/>
    </location>
</feature>
<dbReference type="PANTHER" id="PTHR38248:SF2">
    <property type="entry name" value="FUNK1 11"/>
    <property type="match status" value="1"/>
</dbReference>
<evidence type="ECO:0000259" key="5">
    <source>
        <dbReference type="Pfam" id="PF17667"/>
    </source>
</evidence>
<organism evidence="6 7">
    <name type="scientific">Talaromyces rugulosus</name>
    <name type="common">Penicillium rugulosum</name>
    <dbReference type="NCBI Taxonomy" id="121627"/>
    <lineage>
        <taxon>Eukaryota</taxon>
        <taxon>Fungi</taxon>
        <taxon>Dikarya</taxon>
        <taxon>Ascomycota</taxon>
        <taxon>Pezizomycotina</taxon>
        <taxon>Eurotiomycetes</taxon>
        <taxon>Eurotiomycetidae</taxon>
        <taxon>Eurotiales</taxon>
        <taxon>Trichocomaceae</taxon>
        <taxon>Talaromyces</taxon>
        <taxon>Talaromyces sect. Islandici</taxon>
    </lineage>
</organism>
<protein>
    <recommendedName>
        <fullName evidence="1">non-specific serine/threonine protein kinase</fullName>
        <ecNumber evidence="1">2.7.11.1</ecNumber>
    </recommendedName>
</protein>
<dbReference type="KEGG" id="trg:TRUGW13939_05282"/>
<dbReference type="AlphaFoldDB" id="A0A7H8QXI5"/>
<dbReference type="InterPro" id="IPR040976">
    <property type="entry name" value="Pkinase_fungal"/>
</dbReference>
<accession>A0A7H8QXI5</accession>
<evidence type="ECO:0000313" key="6">
    <source>
        <dbReference type="EMBL" id="QKX58161.1"/>
    </source>
</evidence>
<dbReference type="GO" id="GO:0004674">
    <property type="term" value="F:protein serine/threonine kinase activity"/>
    <property type="evidence" value="ECO:0007669"/>
    <property type="project" value="UniProtKB-EC"/>
</dbReference>
<feature type="domain" description="Fungal-type protein kinase" evidence="5">
    <location>
        <begin position="426"/>
        <end position="696"/>
    </location>
</feature>
<feature type="compositionally biased region" description="Polar residues" evidence="4">
    <location>
        <begin position="481"/>
        <end position="494"/>
    </location>
</feature>
<gene>
    <name evidence="6" type="ORF">TRUGW13939_05282</name>
</gene>
<dbReference type="Proteomes" id="UP000509510">
    <property type="component" value="Chromosome III"/>
</dbReference>
<reference evidence="7" key="1">
    <citation type="submission" date="2020-06" db="EMBL/GenBank/DDBJ databases">
        <title>A chromosome-scale genome assembly of Talaromyces rugulosus W13939.</title>
        <authorList>
            <person name="Wang B."/>
            <person name="Guo L."/>
            <person name="Ye K."/>
            <person name="Wang L."/>
        </authorList>
    </citation>
    <scope>NUCLEOTIDE SEQUENCE [LARGE SCALE GENOMIC DNA]</scope>
    <source>
        <strain evidence="7">W13939</strain>
    </source>
</reference>
<evidence type="ECO:0000256" key="3">
    <source>
        <dbReference type="ARBA" id="ARBA00048679"/>
    </source>
</evidence>
<evidence type="ECO:0000256" key="1">
    <source>
        <dbReference type="ARBA" id="ARBA00012513"/>
    </source>
</evidence>
<dbReference type="GeneID" id="55992780"/>
<comment type="catalytic activity">
    <reaction evidence="2">
        <text>L-threonyl-[protein] + ATP = O-phospho-L-threonyl-[protein] + ADP + H(+)</text>
        <dbReference type="Rhea" id="RHEA:46608"/>
        <dbReference type="Rhea" id="RHEA-COMP:11060"/>
        <dbReference type="Rhea" id="RHEA-COMP:11605"/>
        <dbReference type="ChEBI" id="CHEBI:15378"/>
        <dbReference type="ChEBI" id="CHEBI:30013"/>
        <dbReference type="ChEBI" id="CHEBI:30616"/>
        <dbReference type="ChEBI" id="CHEBI:61977"/>
        <dbReference type="ChEBI" id="CHEBI:456216"/>
        <dbReference type="EC" id="2.7.11.1"/>
    </reaction>
</comment>
<dbReference type="InterPro" id="IPR008266">
    <property type="entry name" value="Tyr_kinase_AS"/>
</dbReference>
<feature type="compositionally biased region" description="Polar residues" evidence="4">
    <location>
        <begin position="535"/>
        <end position="544"/>
    </location>
</feature>
<dbReference type="PROSITE" id="PS00109">
    <property type="entry name" value="PROTEIN_KINASE_TYR"/>
    <property type="match status" value="1"/>
</dbReference>
<feature type="region of interest" description="Disordered" evidence="4">
    <location>
        <begin position="479"/>
        <end position="550"/>
    </location>
</feature>
<evidence type="ECO:0000313" key="7">
    <source>
        <dbReference type="Proteomes" id="UP000509510"/>
    </source>
</evidence>
<sequence>MEKGCSGPGIALPMSVMATCDASMVEFSQDDLAIITQYPLSDSFNPVHHLLQEVEHSHLISYNGTADGADPTHQTAISRLLVTLMGEKVAFNLHPRTSSKNIASELSKLFTRVQDEDFHYDHYRPVIRLILKKASDVDIWKAVLNLITAVSRTTPPASVPLAFDGTPVRSTSSLQKGSEQTRRVVEGRIFEEIRDCTHKGVRGFFKKYFEGKYWSQRVEDGYRRVLDSEDGSRWPDFPNPPTQKDVLDWWFRFQDEFLLDGRSIYFSTASKRDLTGSDADRQVDLLLKLRGADDIRGKHNWKDIQVVGELKRPGAEIGTKGTLLQMARYVREVFIAQPTRRFVHAFAICGTKAEAWVFDRSGPFSSGSFDINEEPKQFFQMIVGYAMMTDEELGLDTFITNNTITTEGTVGGGGGGSAPGPEAALLTFSWTSDKRAAEKDLLKLARERGVKGVAAVIGYRDITNIAELRGGLTFEKRHTFRSTPSSAKSSFNLSHSHDLRPRPFTRSRSSTGQNQASRKRRSPDKGAPLSKRARSSSQQSGNDPQETELPFTVQSMHPPSLFDRNSKEQGPYDNRILRCLVISPAGRPIYEFCSPMELLVALRDAIRAHQSLYLVGNILHRDISENNIIITDPETADGNSGMLIDLDLAKEISSGRSGARHQTGTMEFMAIEVLRAVDHTYRHDLESFFYVFIWQCARNGWERFNRLKERPEDSLLNEWYTGSYMKIAGRKGGHMDANNFEYLLWEFPLELECVKTLCRTLRRILFPIHQDSLFTGTPVKPETLYEPIIQAFDTTIKDIEAVEG</sequence>
<proteinExistence type="predicted"/>
<feature type="compositionally biased region" description="Low complexity" evidence="4">
    <location>
        <begin position="502"/>
        <end position="511"/>
    </location>
</feature>
<dbReference type="SUPFAM" id="SSF56112">
    <property type="entry name" value="Protein kinase-like (PK-like)"/>
    <property type="match status" value="1"/>
</dbReference>
<dbReference type="PANTHER" id="PTHR38248">
    <property type="entry name" value="FUNK1 6"/>
    <property type="match status" value="1"/>
</dbReference>
<dbReference type="EC" id="2.7.11.1" evidence="1"/>
<comment type="catalytic activity">
    <reaction evidence="3">
        <text>L-seryl-[protein] + ATP = O-phospho-L-seryl-[protein] + ADP + H(+)</text>
        <dbReference type="Rhea" id="RHEA:17989"/>
        <dbReference type="Rhea" id="RHEA-COMP:9863"/>
        <dbReference type="Rhea" id="RHEA-COMP:11604"/>
        <dbReference type="ChEBI" id="CHEBI:15378"/>
        <dbReference type="ChEBI" id="CHEBI:29999"/>
        <dbReference type="ChEBI" id="CHEBI:30616"/>
        <dbReference type="ChEBI" id="CHEBI:83421"/>
        <dbReference type="ChEBI" id="CHEBI:456216"/>
        <dbReference type="EC" id="2.7.11.1"/>
    </reaction>
</comment>
<evidence type="ECO:0000256" key="2">
    <source>
        <dbReference type="ARBA" id="ARBA00047899"/>
    </source>
</evidence>
<dbReference type="OrthoDB" id="4353729at2759"/>